<dbReference type="HOGENOM" id="CLU_020595_0_0_1"/>
<protein>
    <submittedName>
        <fullName evidence="3">Uncharacterized protein</fullName>
    </submittedName>
</protein>
<keyword evidence="1" id="KW-0175">Coiled coil</keyword>
<feature type="compositionally biased region" description="Polar residues" evidence="2">
    <location>
        <begin position="604"/>
        <end position="621"/>
    </location>
</feature>
<feature type="coiled-coil region" evidence="1">
    <location>
        <begin position="97"/>
        <end position="187"/>
    </location>
</feature>
<name>A0A0C3SB90_PHLG1</name>
<feature type="region of interest" description="Disordered" evidence="2">
    <location>
        <begin position="1"/>
        <end position="85"/>
    </location>
</feature>
<dbReference type="OrthoDB" id="3268221at2759"/>
<reference evidence="3 4" key="1">
    <citation type="journal article" date="2014" name="PLoS Genet.">
        <title>Analysis of the Phlebiopsis gigantea genome, transcriptome and secretome provides insight into its pioneer colonization strategies of wood.</title>
        <authorList>
            <person name="Hori C."/>
            <person name="Ishida T."/>
            <person name="Igarashi K."/>
            <person name="Samejima M."/>
            <person name="Suzuki H."/>
            <person name="Master E."/>
            <person name="Ferreira P."/>
            <person name="Ruiz-Duenas F.J."/>
            <person name="Held B."/>
            <person name="Canessa P."/>
            <person name="Larrondo L.F."/>
            <person name="Schmoll M."/>
            <person name="Druzhinina I.S."/>
            <person name="Kubicek C.P."/>
            <person name="Gaskell J.A."/>
            <person name="Kersten P."/>
            <person name="St John F."/>
            <person name="Glasner J."/>
            <person name="Sabat G."/>
            <person name="Splinter BonDurant S."/>
            <person name="Syed K."/>
            <person name="Yadav J."/>
            <person name="Mgbeahuruike A.C."/>
            <person name="Kovalchuk A."/>
            <person name="Asiegbu F.O."/>
            <person name="Lackner G."/>
            <person name="Hoffmeister D."/>
            <person name="Rencoret J."/>
            <person name="Gutierrez A."/>
            <person name="Sun H."/>
            <person name="Lindquist E."/>
            <person name="Barry K."/>
            <person name="Riley R."/>
            <person name="Grigoriev I.V."/>
            <person name="Henrissat B."/>
            <person name="Kues U."/>
            <person name="Berka R.M."/>
            <person name="Martinez A.T."/>
            <person name="Covert S.F."/>
            <person name="Blanchette R.A."/>
            <person name="Cullen D."/>
        </authorList>
    </citation>
    <scope>NUCLEOTIDE SEQUENCE [LARGE SCALE GENOMIC DNA]</scope>
    <source>
        <strain evidence="3 4">11061_1 CR5-6</strain>
    </source>
</reference>
<feature type="compositionally biased region" description="Acidic residues" evidence="2">
    <location>
        <begin position="252"/>
        <end position="280"/>
    </location>
</feature>
<dbReference type="Proteomes" id="UP000053257">
    <property type="component" value="Unassembled WGS sequence"/>
</dbReference>
<gene>
    <name evidence="3" type="ORF">PHLGIDRAFT_127424</name>
</gene>
<feature type="compositionally biased region" description="Basic and acidic residues" evidence="2">
    <location>
        <begin position="57"/>
        <end position="75"/>
    </location>
</feature>
<organism evidence="3 4">
    <name type="scientific">Phlebiopsis gigantea (strain 11061_1 CR5-6)</name>
    <name type="common">White-rot fungus</name>
    <name type="synonym">Peniophora gigantea</name>
    <dbReference type="NCBI Taxonomy" id="745531"/>
    <lineage>
        <taxon>Eukaryota</taxon>
        <taxon>Fungi</taxon>
        <taxon>Dikarya</taxon>
        <taxon>Basidiomycota</taxon>
        <taxon>Agaricomycotina</taxon>
        <taxon>Agaricomycetes</taxon>
        <taxon>Polyporales</taxon>
        <taxon>Phanerochaetaceae</taxon>
        <taxon>Phlebiopsis</taxon>
    </lineage>
</organism>
<feature type="compositionally biased region" description="Basic and acidic residues" evidence="2">
    <location>
        <begin position="503"/>
        <end position="537"/>
    </location>
</feature>
<evidence type="ECO:0000256" key="2">
    <source>
        <dbReference type="SAM" id="MobiDB-lite"/>
    </source>
</evidence>
<feature type="compositionally biased region" description="Polar residues" evidence="2">
    <location>
        <begin position="481"/>
        <end position="493"/>
    </location>
</feature>
<feature type="compositionally biased region" description="Low complexity" evidence="2">
    <location>
        <begin position="37"/>
        <end position="52"/>
    </location>
</feature>
<dbReference type="EMBL" id="KN840491">
    <property type="protein sequence ID" value="KIP07740.1"/>
    <property type="molecule type" value="Genomic_DNA"/>
</dbReference>
<sequence length="743" mass="81767">MSSSQSSTYQLPEHEGFDPPRPATQYAGSDATPPSLPRSLPSQRSSRSTSTRSHQRPRPDGESDRHKDDRSREGSARILSRVASRSDRDIKHVRTLLVLTNDRLEAETRRADQAEQRVVDVLQRLRAANEATALARAEASRAQQEVRLYHMQLEQAQREINRAQEIVDQVEKARVEAEEEAARSRSVARKCREQWVLSKAREQGRQQGFAEGLERARRMGLSQVPASPMRQVAARPYTPLRPATPSRKYGRDDEDDEDEDEDKEEAEEEEEEEEEDDDDDSYKRRPATGFVPDVIIEASPPSPPPQPVPFRSRQRTSVPGPQPTHVPDVARIADMLPIQTVTTPINAPSPSHDRPPPPDSPSLPIPEPARSEDPLPIPFHEAPPSPSHPAYHMPPDNWVPLSRDGEAIPVPPPHEFSRPVSPVDPSPAHSQLPLPPLPHEDMPSSIDINEDPKPVRYEPSVRSRDYAYGAGSSRGPPPSLSIRSPQSRTSTRISEYDLVGPPKFERTYRQGVDRDSILAKQAAYREGRETMSPRGPRDLAVSEGPVPLRTGSGPSDHADRRPQKSHHSSDYRGPLERLFRKHLRSRQSSDVNTNEHSVPAITVESPSTDGSHPSSAVSTSAPHLLSPEHAHSALPALMDILGPAEPPAVPATAVYTMHAPTPPPLPMLQRASSPYYAEAPVPGGVVYPESPARAKSRASTARSDSPGTKSRRRQASLAGSVEGRLSPLSLGAPFSSFAVPDGR</sequence>
<feature type="compositionally biased region" description="Basic and acidic residues" evidence="2">
    <location>
        <begin position="556"/>
        <end position="578"/>
    </location>
</feature>
<feature type="region of interest" description="Disordered" evidence="2">
    <location>
        <begin position="678"/>
        <end position="732"/>
    </location>
</feature>
<feature type="compositionally biased region" description="Low complexity" evidence="2">
    <location>
        <begin position="690"/>
        <end position="705"/>
    </location>
</feature>
<feature type="compositionally biased region" description="Basic and acidic residues" evidence="2">
    <location>
        <begin position="450"/>
        <end position="465"/>
    </location>
</feature>
<feature type="region of interest" description="Disordered" evidence="2">
    <location>
        <begin position="221"/>
        <end position="630"/>
    </location>
</feature>
<evidence type="ECO:0000313" key="3">
    <source>
        <dbReference type="EMBL" id="KIP07740.1"/>
    </source>
</evidence>
<proteinExistence type="predicted"/>
<evidence type="ECO:0000313" key="4">
    <source>
        <dbReference type="Proteomes" id="UP000053257"/>
    </source>
</evidence>
<dbReference type="AlphaFoldDB" id="A0A0C3SB90"/>
<feature type="compositionally biased region" description="Pro residues" evidence="2">
    <location>
        <begin position="357"/>
        <end position="367"/>
    </location>
</feature>
<evidence type="ECO:0000256" key="1">
    <source>
        <dbReference type="SAM" id="Coils"/>
    </source>
</evidence>
<dbReference type="STRING" id="745531.A0A0C3SB90"/>
<feature type="compositionally biased region" description="Polar residues" evidence="2">
    <location>
        <begin position="1"/>
        <end position="10"/>
    </location>
</feature>
<feature type="compositionally biased region" description="Pro residues" evidence="2">
    <location>
        <begin position="375"/>
        <end position="387"/>
    </location>
</feature>
<feature type="compositionally biased region" description="Polar residues" evidence="2">
    <location>
        <begin position="586"/>
        <end position="596"/>
    </location>
</feature>
<accession>A0A0C3SB90</accession>
<keyword evidence="4" id="KW-1185">Reference proteome</keyword>